<feature type="region of interest" description="Disordered" evidence="5">
    <location>
        <begin position="321"/>
        <end position="404"/>
    </location>
</feature>
<dbReference type="GO" id="GO:0003676">
    <property type="term" value="F:nucleic acid binding"/>
    <property type="evidence" value="ECO:0007669"/>
    <property type="project" value="InterPro"/>
</dbReference>
<dbReference type="RefSeq" id="XP_010795425.1">
    <property type="nucleotide sequence ID" value="XM_010797123.1"/>
</dbReference>
<sequence length="829" mass="91869">MQQQQAAEERGLLGSLCSGQKKLQGKTFYLDSLKKRSTTLLLEAVPLLGGKIESFLHKDISFVVTGSQDGPKEQKSTDIKTEANGKSDEAQHPIMQRESILSREKRRPGTPRPTACGSRGKALLEKAIRNNERLHASSVLTNARSWGVKIVYVDDVLFYLKHLTRESFDVPHRRPELKAKHQAAQVVKAVPLRSSFVKIEDSSRKYKPFLLQNMTLPTLRYSGRFSPFEIPPPPRLEKPAEKDEDKAREKITIESSIQDKSQTPLSCNPLQPPKKNVSYCECCHQPFHNLEEHIQYEQHRAFALDASNYSVVDQLVAEMLPGFNTDPDPQSQEQLDRPPTPLPFCELEPLTDAEAEHAVQSLQRGSPSNIHLSSPTRGPPSSSSPGVQLTIPTPPAAPPADIQPFTTNTDLQLLVSPPRTSSPAMPVLDVEPQYYYSANQLLDIQDLSPCPSPDPYSLPPALSPQVLYPYYIMEPYCLYSDPPVLSPQMYAAEETVEGRTCEMDTAESVSHSVPDLTRLFPSVSLTDAEVVKESNQESFLGRITCSTNGLKLAATLLSRRSRSLPRHQSVTAPNPKKRCRSASPEHSRSKRRRITADFGYSGSWTKEGHTAAKPESDTMPKHQHSSLFDSKFFCQAIQPCPAPDVSPTCTEESLDSKQIFTSFCVPTVLNFSQTPHQMEMLSTSAAVQLSQPLSSKTCYPLLQFPNDQSPSALSSLDYQRSLSHSVCIESSLIPDFNRLSSSSSGSDWDCGLLSRFGATSAGPLSPAEQSCELDQELLQMPCAWMRDTSYESHLHNVLQPPNPAGSLCGEEMDPSAFSRTLVQIVEVQH</sequence>
<evidence type="ECO:0000313" key="8">
    <source>
        <dbReference type="RefSeq" id="XP_010795425.1"/>
    </source>
</evidence>
<dbReference type="SUPFAM" id="SSF52113">
    <property type="entry name" value="BRCT domain"/>
    <property type="match status" value="1"/>
</dbReference>
<dbReference type="GO" id="GO:0031431">
    <property type="term" value="C:Dbf4-dependent protein kinase complex"/>
    <property type="evidence" value="ECO:0007669"/>
    <property type="project" value="TreeGrafter"/>
</dbReference>
<dbReference type="Gene3D" id="6.10.250.3410">
    <property type="entry name" value="DBF zinc finger"/>
    <property type="match status" value="1"/>
</dbReference>
<evidence type="ECO:0000256" key="3">
    <source>
        <dbReference type="ARBA" id="ARBA00022833"/>
    </source>
</evidence>
<dbReference type="Proteomes" id="UP000504611">
    <property type="component" value="Unplaced"/>
</dbReference>
<proteinExistence type="predicted"/>
<feature type="domain" description="DBF4-type" evidence="6">
    <location>
        <begin position="273"/>
        <end position="322"/>
    </location>
</feature>
<dbReference type="InterPro" id="IPR051590">
    <property type="entry name" value="Replication_Regulatory_Kinase"/>
</dbReference>
<dbReference type="PANTHER" id="PTHR15375">
    <property type="entry name" value="ACTIVATOR OF S-PHASE KINASE-RELATED"/>
    <property type="match status" value="1"/>
</dbReference>
<organism evidence="7 8">
    <name type="scientific">Notothenia coriiceps</name>
    <name type="common">black rockcod</name>
    <dbReference type="NCBI Taxonomy" id="8208"/>
    <lineage>
        <taxon>Eukaryota</taxon>
        <taxon>Metazoa</taxon>
        <taxon>Chordata</taxon>
        <taxon>Craniata</taxon>
        <taxon>Vertebrata</taxon>
        <taxon>Euteleostomi</taxon>
        <taxon>Actinopterygii</taxon>
        <taxon>Neopterygii</taxon>
        <taxon>Teleostei</taxon>
        <taxon>Neoteleostei</taxon>
        <taxon>Acanthomorphata</taxon>
        <taxon>Eupercaria</taxon>
        <taxon>Perciformes</taxon>
        <taxon>Notothenioidei</taxon>
        <taxon>Nototheniidae</taxon>
        <taxon>Notothenia</taxon>
    </lineage>
</organism>
<protein>
    <submittedName>
        <fullName evidence="8 9">Uncharacterized protein LOC104967616</fullName>
    </submittedName>
</protein>
<dbReference type="PROSITE" id="PS51265">
    <property type="entry name" value="ZF_DBF4"/>
    <property type="match status" value="1"/>
</dbReference>
<name>A0A6I9Q5I1_9TELE</name>
<dbReference type="SMART" id="SM00586">
    <property type="entry name" value="ZnF_DBF"/>
    <property type="match status" value="1"/>
</dbReference>
<dbReference type="AlphaFoldDB" id="A0A6I9Q5I1"/>
<keyword evidence="7" id="KW-1185">Reference proteome</keyword>
<dbReference type="GO" id="GO:0008270">
    <property type="term" value="F:zinc ion binding"/>
    <property type="evidence" value="ECO:0007669"/>
    <property type="project" value="UniProtKB-KW"/>
</dbReference>
<evidence type="ECO:0000259" key="6">
    <source>
        <dbReference type="PROSITE" id="PS51265"/>
    </source>
</evidence>
<dbReference type="InterPro" id="IPR038545">
    <property type="entry name" value="Znf_DBF_sf"/>
</dbReference>
<dbReference type="PANTHER" id="PTHR15375:SF24">
    <property type="entry name" value="PROTEIN DBF4 HOMOLOG B"/>
    <property type="match status" value="1"/>
</dbReference>
<reference evidence="8 9" key="1">
    <citation type="submission" date="2025-04" db="UniProtKB">
        <authorList>
            <consortium name="RefSeq"/>
        </authorList>
    </citation>
    <scope>IDENTIFICATION</scope>
    <source>
        <tissue evidence="8 9">Muscle</tissue>
    </source>
</reference>
<dbReference type="FunFam" id="6.10.250.3410:FF:000001">
    <property type="entry name" value="Protein DBF4 homolog A"/>
    <property type="match status" value="1"/>
</dbReference>
<dbReference type="RefSeq" id="XP_010795426.1">
    <property type="nucleotide sequence ID" value="XM_010797124.1"/>
</dbReference>
<accession>A0A6I9Q5I1</accession>
<feature type="compositionally biased region" description="Low complexity" evidence="5">
    <location>
        <begin position="373"/>
        <end position="385"/>
    </location>
</feature>
<evidence type="ECO:0000313" key="7">
    <source>
        <dbReference type="Proteomes" id="UP000504611"/>
    </source>
</evidence>
<evidence type="ECO:0000256" key="2">
    <source>
        <dbReference type="ARBA" id="ARBA00022771"/>
    </source>
</evidence>
<dbReference type="InterPro" id="IPR036420">
    <property type="entry name" value="BRCT_dom_sf"/>
</dbReference>
<dbReference type="OrthoDB" id="21380at2759"/>
<feature type="compositionally biased region" description="Polar residues" evidence="5">
    <location>
        <begin position="360"/>
        <end position="372"/>
    </location>
</feature>
<gene>
    <name evidence="8 9" type="primary">LOC104967616</name>
</gene>
<feature type="region of interest" description="Disordered" evidence="5">
    <location>
        <begin position="66"/>
        <end position="120"/>
    </location>
</feature>
<dbReference type="InterPro" id="IPR006572">
    <property type="entry name" value="Znf_DBF"/>
</dbReference>
<feature type="region of interest" description="Disordered" evidence="5">
    <location>
        <begin position="561"/>
        <end position="594"/>
    </location>
</feature>
<evidence type="ECO:0000256" key="4">
    <source>
        <dbReference type="PROSITE-ProRule" id="PRU00600"/>
    </source>
</evidence>
<dbReference type="GO" id="GO:0010571">
    <property type="term" value="P:positive regulation of nuclear cell cycle DNA replication"/>
    <property type="evidence" value="ECO:0007669"/>
    <property type="project" value="TreeGrafter"/>
</dbReference>
<keyword evidence="2 4" id="KW-0863">Zinc-finger</keyword>
<dbReference type="GO" id="GO:0043539">
    <property type="term" value="F:protein serine/threonine kinase activator activity"/>
    <property type="evidence" value="ECO:0007669"/>
    <property type="project" value="TreeGrafter"/>
</dbReference>
<dbReference type="CTD" id="80174"/>
<evidence type="ECO:0000256" key="5">
    <source>
        <dbReference type="SAM" id="MobiDB-lite"/>
    </source>
</evidence>
<evidence type="ECO:0000256" key="1">
    <source>
        <dbReference type="ARBA" id="ARBA00022723"/>
    </source>
</evidence>
<dbReference type="GO" id="GO:1901987">
    <property type="term" value="P:regulation of cell cycle phase transition"/>
    <property type="evidence" value="ECO:0007669"/>
    <property type="project" value="TreeGrafter"/>
</dbReference>
<evidence type="ECO:0000313" key="9">
    <source>
        <dbReference type="RefSeq" id="XP_010795426.1"/>
    </source>
</evidence>
<feature type="compositionally biased region" description="Basic and acidic residues" evidence="5">
    <location>
        <begin position="70"/>
        <end position="91"/>
    </location>
</feature>
<keyword evidence="1" id="KW-0479">Metal-binding</keyword>
<keyword evidence="3" id="KW-0862">Zinc</keyword>
<dbReference type="Pfam" id="PF07535">
    <property type="entry name" value="zf-DBF"/>
    <property type="match status" value="1"/>
</dbReference>
<dbReference type="KEGG" id="ncc:104967616"/>